<evidence type="ECO:0000313" key="1">
    <source>
        <dbReference type="EMBL" id="KZT62326.1"/>
    </source>
</evidence>
<sequence>MKELASQFAFELWMHHMRVIMLQLIDFRSDPSGKTLGISPCMFEMICDPWTSSWAISSFIGSTPFSELVRCARVYKDPGGAHRRGTP</sequence>
<name>A0A165JVH6_9BASI</name>
<proteinExistence type="predicted"/>
<dbReference type="EMBL" id="KV423917">
    <property type="protein sequence ID" value="KZT62326.1"/>
    <property type="molecule type" value="Genomic_DNA"/>
</dbReference>
<organism evidence="1 2">
    <name type="scientific">Calocera cornea HHB12733</name>
    <dbReference type="NCBI Taxonomy" id="1353952"/>
    <lineage>
        <taxon>Eukaryota</taxon>
        <taxon>Fungi</taxon>
        <taxon>Dikarya</taxon>
        <taxon>Basidiomycota</taxon>
        <taxon>Agaricomycotina</taxon>
        <taxon>Dacrymycetes</taxon>
        <taxon>Dacrymycetales</taxon>
        <taxon>Dacrymycetaceae</taxon>
        <taxon>Calocera</taxon>
    </lineage>
</organism>
<protein>
    <submittedName>
        <fullName evidence="1">Uncharacterized protein</fullName>
    </submittedName>
</protein>
<keyword evidence="2" id="KW-1185">Reference proteome</keyword>
<accession>A0A165JVH6</accession>
<evidence type="ECO:0000313" key="2">
    <source>
        <dbReference type="Proteomes" id="UP000076842"/>
    </source>
</evidence>
<gene>
    <name evidence="1" type="ORF">CALCODRAFT_490124</name>
</gene>
<dbReference type="InParanoid" id="A0A165JVH6"/>
<reference evidence="1 2" key="1">
    <citation type="journal article" date="2016" name="Mol. Biol. Evol.">
        <title>Comparative Genomics of Early-Diverging Mushroom-Forming Fungi Provides Insights into the Origins of Lignocellulose Decay Capabilities.</title>
        <authorList>
            <person name="Nagy L.G."/>
            <person name="Riley R."/>
            <person name="Tritt A."/>
            <person name="Adam C."/>
            <person name="Daum C."/>
            <person name="Floudas D."/>
            <person name="Sun H."/>
            <person name="Yadav J.S."/>
            <person name="Pangilinan J."/>
            <person name="Larsson K.H."/>
            <person name="Matsuura K."/>
            <person name="Barry K."/>
            <person name="Labutti K."/>
            <person name="Kuo R."/>
            <person name="Ohm R.A."/>
            <person name="Bhattacharya S.S."/>
            <person name="Shirouzu T."/>
            <person name="Yoshinaga Y."/>
            <person name="Martin F.M."/>
            <person name="Grigoriev I.V."/>
            <person name="Hibbett D.S."/>
        </authorList>
    </citation>
    <scope>NUCLEOTIDE SEQUENCE [LARGE SCALE GENOMIC DNA]</scope>
    <source>
        <strain evidence="1 2">HHB12733</strain>
    </source>
</reference>
<dbReference type="AlphaFoldDB" id="A0A165JVH6"/>
<dbReference type="Proteomes" id="UP000076842">
    <property type="component" value="Unassembled WGS sequence"/>
</dbReference>